<dbReference type="GO" id="GO:0030170">
    <property type="term" value="F:pyridoxal phosphate binding"/>
    <property type="evidence" value="ECO:0007669"/>
    <property type="project" value="InterPro"/>
</dbReference>
<dbReference type="PANTHER" id="PTHR36930">
    <property type="entry name" value="METAL-SULFUR CLUSTER BIOSYNTHESIS PROTEINS YUAD-RELATED"/>
    <property type="match status" value="1"/>
</dbReference>
<dbReference type="GO" id="GO:0003824">
    <property type="term" value="F:catalytic activity"/>
    <property type="evidence" value="ECO:0007669"/>
    <property type="project" value="InterPro"/>
</dbReference>
<dbReference type="PANTHER" id="PTHR36930:SF1">
    <property type="entry name" value="MOSC DOMAIN-CONTAINING PROTEIN"/>
    <property type="match status" value="1"/>
</dbReference>
<reference evidence="2" key="1">
    <citation type="journal article" date="2015" name="Proc. Natl. Acad. Sci. U.S.A.">
        <title>Networks of energetic and metabolic interactions define dynamics in microbial communities.</title>
        <authorList>
            <person name="Embree M."/>
            <person name="Liu J.K."/>
            <person name="Al-Bassam M.M."/>
            <person name="Zengler K."/>
        </authorList>
    </citation>
    <scope>NUCLEOTIDE SEQUENCE</scope>
</reference>
<dbReference type="Pfam" id="PF03473">
    <property type="entry name" value="MOSC"/>
    <property type="match status" value="1"/>
</dbReference>
<evidence type="ECO:0000259" key="1">
    <source>
        <dbReference type="PROSITE" id="PS51340"/>
    </source>
</evidence>
<protein>
    <submittedName>
        <fullName evidence="2">Mosc domain protein</fullName>
    </submittedName>
</protein>
<dbReference type="InterPro" id="IPR011037">
    <property type="entry name" value="Pyrv_Knase-like_insert_dom_sf"/>
</dbReference>
<sequence>MEGKILAINITEKNSGKRRSVEEAVLSPGQGIGGDDASGQNNGEISMISQSTYEQMREMGVDFFYGDFGENLRVDGLTVGRLPVGSQVKIGEAVLEVLENDNNFFNHYVTVRGYAGELTILPDKIHASVVIGGNIKADDKIRVLQESLRQ</sequence>
<accession>A0A0W8E1H6</accession>
<comment type="caution">
    <text evidence="2">The sequence shown here is derived from an EMBL/GenBank/DDBJ whole genome shotgun (WGS) entry which is preliminary data.</text>
</comment>
<dbReference type="Gene3D" id="2.40.33.20">
    <property type="entry name" value="PK beta-barrel domain-like"/>
    <property type="match status" value="1"/>
</dbReference>
<organism evidence="2">
    <name type="scientific">hydrocarbon metagenome</name>
    <dbReference type="NCBI Taxonomy" id="938273"/>
    <lineage>
        <taxon>unclassified sequences</taxon>
        <taxon>metagenomes</taxon>
        <taxon>ecological metagenomes</taxon>
    </lineage>
</organism>
<evidence type="ECO:0000313" key="2">
    <source>
        <dbReference type="EMBL" id="KUG02482.1"/>
    </source>
</evidence>
<dbReference type="PROSITE" id="PS51340">
    <property type="entry name" value="MOSC"/>
    <property type="match status" value="1"/>
</dbReference>
<dbReference type="InterPro" id="IPR005302">
    <property type="entry name" value="MoCF_Sase_C"/>
</dbReference>
<dbReference type="GO" id="GO:0030151">
    <property type="term" value="F:molybdenum ion binding"/>
    <property type="evidence" value="ECO:0007669"/>
    <property type="project" value="InterPro"/>
</dbReference>
<name>A0A0W8E1H6_9ZZZZ</name>
<dbReference type="InterPro" id="IPR052716">
    <property type="entry name" value="MOSC_domain"/>
</dbReference>
<gene>
    <name evidence="2" type="ORF">ASZ90_020114</name>
</gene>
<dbReference type="EMBL" id="LNQE01001918">
    <property type="protein sequence ID" value="KUG02482.1"/>
    <property type="molecule type" value="Genomic_DNA"/>
</dbReference>
<dbReference type="SUPFAM" id="SSF50800">
    <property type="entry name" value="PK beta-barrel domain-like"/>
    <property type="match status" value="1"/>
</dbReference>
<proteinExistence type="predicted"/>
<dbReference type="AlphaFoldDB" id="A0A0W8E1H6"/>
<feature type="domain" description="MOSC" evidence="1">
    <location>
        <begin position="19"/>
        <end position="144"/>
    </location>
</feature>